<protein>
    <recommendedName>
        <fullName evidence="4 9">Guanine deaminase</fullName>
        <shortName evidence="9">Guanase</shortName>
        <ecNumber evidence="3 9">3.5.4.3</ecNumber>
    </recommendedName>
    <alternativeName>
        <fullName evidence="9">Guanine aminohydrolase</fullName>
    </alternativeName>
</protein>
<dbReference type="RefSeq" id="XP_031567451.1">
    <property type="nucleotide sequence ID" value="XM_031711591.1"/>
</dbReference>
<keyword evidence="11" id="KW-1185">Reference proteome</keyword>
<comment type="pathway">
    <text evidence="1 9">Purine metabolism; guanine degradation; xanthine from guanine: step 1/1.</text>
</comment>
<evidence type="ECO:0000313" key="12">
    <source>
        <dbReference type="RefSeq" id="XP_031567451.1"/>
    </source>
</evidence>
<comment type="catalytic activity">
    <reaction evidence="8 9">
        <text>guanine + H2O + H(+) = xanthine + NH4(+)</text>
        <dbReference type="Rhea" id="RHEA:14665"/>
        <dbReference type="ChEBI" id="CHEBI:15377"/>
        <dbReference type="ChEBI" id="CHEBI:15378"/>
        <dbReference type="ChEBI" id="CHEBI:16235"/>
        <dbReference type="ChEBI" id="CHEBI:17712"/>
        <dbReference type="ChEBI" id="CHEBI:28938"/>
        <dbReference type="EC" id="3.5.4.3"/>
    </reaction>
</comment>
<sequence>MASAKCDKVFCGTFVHSSNENLMQILMNKAIGVDSSGKIIFFDDESRIVDLQEKFSFTTDQVTYLSGREYIIPGFVDTHIHAPQYIFTGTGYDLPLLGWLEKYTFPSEAKFKDVDFAKMAYRKAVERTLKNGTTTASYFATIHYDACTVLCDLVEELGQRAYIGKVCMDRNAPEFYVESTRRSVEDTERFIKYVLAKNDSLITPVITPRFVITCSEELMKGLGQLAQKYQLPIQSHLSENLREIREVNAMHPDSLNYTNLYKEMGLLTEKTYMAHCCHVSLDEVKMLSECKTSVAHCPMSNFDIRSGVADVKLLTDHGIDVGLGTDIAGGHSPSMLSAIHMAIVASNTIQFTRGDDYKPISYKEAFYMATLGGSKVLGLDNVIGNFIVGKQFDALLIDTGAKDSPFDVFEDDSIEDLVQKFLYIGDDRNIKKVFVAGKLVSGTAK</sequence>
<evidence type="ECO:0000313" key="11">
    <source>
        <dbReference type="Proteomes" id="UP000515163"/>
    </source>
</evidence>
<dbReference type="InterPro" id="IPR032466">
    <property type="entry name" value="Metal_Hydrolase"/>
</dbReference>
<evidence type="ECO:0000256" key="9">
    <source>
        <dbReference type="RuleBase" id="RU366009"/>
    </source>
</evidence>
<evidence type="ECO:0000256" key="3">
    <source>
        <dbReference type="ARBA" id="ARBA00012781"/>
    </source>
</evidence>
<dbReference type="SUPFAM" id="SSF51338">
    <property type="entry name" value="Composite domain of metallo-dependent hydrolases"/>
    <property type="match status" value="1"/>
</dbReference>
<evidence type="ECO:0000256" key="1">
    <source>
        <dbReference type="ARBA" id="ARBA00004984"/>
    </source>
</evidence>
<feature type="domain" description="Amidohydrolase-related" evidence="10">
    <location>
        <begin position="70"/>
        <end position="440"/>
    </location>
</feature>
<evidence type="ECO:0000256" key="4">
    <source>
        <dbReference type="ARBA" id="ARBA00014514"/>
    </source>
</evidence>
<evidence type="ECO:0000256" key="5">
    <source>
        <dbReference type="ARBA" id="ARBA00022723"/>
    </source>
</evidence>
<dbReference type="Gene3D" id="2.30.40.10">
    <property type="entry name" value="Urease, subunit C, domain 1"/>
    <property type="match status" value="1"/>
</dbReference>
<dbReference type="Proteomes" id="UP000515163">
    <property type="component" value="Unplaced"/>
</dbReference>
<dbReference type="FunFam" id="3.20.20.140:FF:000022">
    <property type="entry name" value="Guanine deaminase"/>
    <property type="match status" value="1"/>
</dbReference>
<evidence type="ECO:0000259" key="10">
    <source>
        <dbReference type="Pfam" id="PF01979"/>
    </source>
</evidence>
<keyword evidence="6 9" id="KW-0378">Hydrolase</keyword>
<dbReference type="NCBIfam" id="TIGR02967">
    <property type="entry name" value="guan_deamin"/>
    <property type="match status" value="1"/>
</dbReference>
<dbReference type="AlphaFoldDB" id="A0A6P8IKI4"/>
<dbReference type="InterPro" id="IPR011059">
    <property type="entry name" value="Metal-dep_hydrolase_composite"/>
</dbReference>
<dbReference type="KEGG" id="aten:116302311"/>
<dbReference type="PANTHER" id="PTHR11271:SF6">
    <property type="entry name" value="GUANINE DEAMINASE"/>
    <property type="match status" value="1"/>
</dbReference>
<dbReference type="GO" id="GO:0008270">
    <property type="term" value="F:zinc ion binding"/>
    <property type="evidence" value="ECO:0007669"/>
    <property type="project" value="UniProtKB-UniRule"/>
</dbReference>
<comment type="similarity">
    <text evidence="2 9">Belongs to the metallo-dependent hydrolases superfamily. ATZ/TRZ family.</text>
</comment>
<dbReference type="GO" id="GO:0005829">
    <property type="term" value="C:cytosol"/>
    <property type="evidence" value="ECO:0007669"/>
    <property type="project" value="TreeGrafter"/>
</dbReference>
<dbReference type="InterPro" id="IPR051607">
    <property type="entry name" value="Metallo-dep_hydrolases"/>
</dbReference>
<proteinExistence type="inferred from homology"/>
<dbReference type="Pfam" id="PF01979">
    <property type="entry name" value="Amidohydro_1"/>
    <property type="match status" value="1"/>
</dbReference>
<dbReference type="InterPro" id="IPR006680">
    <property type="entry name" value="Amidohydro-rel"/>
</dbReference>
<dbReference type="InterPro" id="IPR014311">
    <property type="entry name" value="Guanine_deaminase"/>
</dbReference>
<accession>A0A6P8IKI4</accession>
<dbReference type="Gene3D" id="3.20.20.140">
    <property type="entry name" value="Metal-dependent hydrolases"/>
    <property type="match status" value="1"/>
</dbReference>
<dbReference type="SUPFAM" id="SSF51556">
    <property type="entry name" value="Metallo-dependent hydrolases"/>
    <property type="match status" value="1"/>
</dbReference>
<dbReference type="GO" id="GO:0006147">
    <property type="term" value="P:guanine catabolic process"/>
    <property type="evidence" value="ECO:0007669"/>
    <property type="project" value="UniProtKB-UniRule"/>
</dbReference>
<evidence type="ECO:0000256" key="6">
    <source>
        <dbReference type="ARBA" id="ARBA00022801"/>
    </source>
</evidence>
<comment type="cofactor">
    <cofactor evidence="9">
        <name>Zn(2+)</name>
        <dbReference type="ChEBI" id="CHEBI:29105"/>
    </cofactor>
    <text evidence="9">Binds 1 zinc ion per subunit.</text>
</comment>
<evidence type="ECO:0000256" key="7">
    <source>
        <dbReference type="ARBA" id="ARBA00022833"/>
    </source>
</evidence>
<dbReference type="GeneID" id="116302311"/>
<evidence type="ECO:0000256" key="2">
    <source>
        <dbReference type="ARBA" id="ARBA00006745"/>
    </source>
</evidence>
<dbReference type="GO" id="GO:0008892">
    <property type="term" value="F:guanine deaminase activity"/>
    <property type="evidence" value="ECO:0007669"/>
    <property type="project" value="UniProtKB-UniRule"/>
</dbReference>
<keyword evidence="5 9" id="KW-0479">Metal-binding</keyword>
<keyword evidence="7 9" id="KW-0862">Zinc</keyword>
<dbReference type="InParanoid" id="A0A6P8IKI4"/>
<reference evidence="12" key="1">
    <citation type="submission" date="2025-08" db="UniProtKB">
        <authorList>
            <consortium name="RefSeq"/>
        </authorList>
    </citation>
    <scope>IDENTIFICATION</scope>
    <source>
        <tissue evidence="12">Tentacle</tissue>
    </source>
</reference>
<dbReference type="OrthoDB" id="194468at2759"/>
<dbReference type="EC" id="3.5.4.3" evidence="3 9"/>
<dbReference type="UniPathway" id="UPA00603">
    <property type="reaction ID" value="UER00660"/>
</dbReference>
<organism evidence="11 12">
    <name type="scientific">Actinia tenebrosa</name>
    <name type="common">Australian red waratah sea anemone</name>
    <dbReference type="NCBI Taxonomy" id="6105"/>
    <lineage>
        <taxon>Eukaryota</taxon>
        <taxon>Metazoa</taxon>
        <taxon>Cnidaria</taxon>
        <taxon>Anthozoa</taxon>
        <taxon>Hexacorallia</taxon>
        <taxon>Actiniaria</taxon>
        <taxon>Actiniidae</taxon>
        <taxon>Actinia</taxon>
    </lineage>
</organism>
<dbReference type="PANTHER" id="PTHR11271">
    <property type="entry name" value="GUANINE DEAMINASE"/>
    <property type="match status" value="1"/>
</dbReference>
<gene>
    <name evidence="12" type="primary">LOC116302311</name>
</gene>
<dbReference type="FunCoup" id="A0A6P8IKI4">
    <property type="interactions" value="541"/>
</dbReference>
<name>A0A6P8IKI4_ACTTE</name>
<evidence type="ECO:0000256" key="8">
    <source>
        <dbReference type="ARBA" id="ARBA00051148"/>
    </source>
</evidence>
<comment type="function">
    <text evidence="9">Catalyzes the hydrolytic deamination of guanine, producing xanthine and ammonia.</text>
</comment>